<evidence type="ECO:0000256" key="1">
    <source>
        <dbReference type="ARBA" id="ARBA00004123"/>
    </source>
</evidence>
<proteinExistence type="inferred from homology"/>
<dbReference type="PRINTS" id="PR00622">
    <property type="entry name" value="HISTONEH3"/>
</dbReference>
<evidence type="ECO:0000256" key="7">
    <source>
        <dbReference type="ARBA" id="ARBA00023269"/>
    </source>
</evidence>
<dbReference type="Gene3D" id="1.10.20.10">
    <property type="entry name" value="Histone, subunit A"/>
    <property type="match status" value="1"/>
</dbReference>
<comment type="subcellular location">
    <subcellularLocation>
        <location evidence="2">Chromosome</location>
    </subcellularLocation>
    <subcellularLocation>
        <location evidence="1">Nucleus</location>
    </subcellularLocation>
</comment>
<dbReference type="InterPro" id="IPR009072">
    <property type="entry name" value="Histone-fold"/>
</dbReference>
<dbReference type="GO" id="GO:0005634">
    <property type="term" value="C:nucleus"/>
    <property type="evidence" value="ECO:0007669"/>
    <property type="project" value="UniProtKB-SubCell"/>
</dbReference>
<feature type="domain" description="Core Histone H2A/H2B/H3" evidence="8">
    <location>
        <begin position="68"/>
        <end position="161"/>
    </location>
</feature>
<dbReference type="OMA" id="ERSCRMA"/>
<evidence type="ECO:0000256" key="5">
    <source>
        <dbReference type="ARBA" id="ARBA00023125"/>
    </source>
</evidence>
<dbReference type="AlphaFoldDB" id="A0A7I5ED40"/>
<accession>A0A7I5ED40</accession>
<dbReference type="FunFam" id="1.10.20.10:FF:000085">
    <property type="entry name" value="Histone H3.2"/>
    <property type="match status" value="1"/>
</dbReference>
<comment type="similarity">
    <text evidence="3">Belongs to the histone H3 family.</text>
</comment>
<sequence>MVCRRCRPERSCRMARTKQMLPSSSRPPTAIKRQVIPLNRRLETKRQLRKTDGADEPAILRALKQPKKGVKALREIRHFQRTTDLLIPRLPFQRLVREVTHEILKERGIAEDYRWQSNALLALQEAGEVYLTCLFEDTNLAAIHARRVTIMPRDISLVRRIRGENVTMLRNKRTD</sequence>
<keyword evidence="6" id="KW-0539">Nucleus</keyword>
<dbReference type="CDD" id="cd22911">
    <property type="entry name" value="HFD_H3"/>
    <property type="match status" value="1"/>
</dbReference>
<keyword evidence="7" id="KW-0544">Nucleosome core</keyword>
<keyword evidence="5" id="KW-0238">DNA-binding</keyword>
<protein>
    <submittedName>
        <fullName evidence="10">Histone domain-containing protein</fullName>
    </submittedName>
</protein>
<evidence type="ECO:0000256" key="4">
    <source>
        <dbReference type="ARBA" id="ARBA00022454"/>
    </source>
</evidence>
<dbReference type="PANTHER" id="PTHR11426">
    <property type="entry name" value="HISTONE H3"/>
    <property type="match status" value="1"/>
</dbReference>
<dbReference type="WBParaSite" id="HCON_00151560-00001">
    <property type="protein sequence ID" value="HCON_00151560-00001"/>
    <property type="gene ID" value="HCON_00151560"/>
</dbReference>
<evidence type="ECO:0000259" key="8">
    <source>
        <dbReference type="Pfam" id="PF00125"/>
    </source>
</evidence>
<organism evidence="9 10">
    <name type="scientific">Haemonchus contortus</name>
    <name type="common">Barber pole worm</name>
    <dbReference type="NCBI Taxonomy" id="6289"/>
    <lineage>
        <taxon>Eukaryota</taxon>
        <taxon>Metazoa</taxon>
        <taxon>Ecdysozoa</taxon>
        <taxon>Nematoda</taxon>
        <taxon>Chromadorea</taxon>
        <taxon>Rhabditida</taxon>
        <taxon>Rhabditina</taxon>
        <taxon>Rhabditomorpha</taxon>
        <taxon>Strongyloidea</taxon>
        <taxon>Trichostrongylidae</taxon>
        <taxon>Haemonchus</taxon>
    </lineage>
</organism>
<evidence type="ECO:0000313" key="10">
    <source>
        <dbReference type="WBParaSite" id="HCON_00151560-00001"/>
    </source>
</evidence>
<keyword evidence="4" id="KW-0158">Chromosome</keyword>
<dbReference type="Proteomes" id="UP000025227">
    <property type="component" value="Unplaced"/>
</dbReference>
<dbReference type="InterPro" id="IPR007125">
    <property type="entry name" value="H2A/H2B/H3"/>
</dbReference>
<dbReference type="PROSITE" id="PS00959">
    <property type="entry name" value="HISTONE_H3_2"/>
    <property type="match status" value="1"/>
</dbReference>
<dbReference type="OrthoDB" id="4025405at2759"/>
<evidence type="ECO:0000256" key="2">
    <source>
        <dbReference type="ARBA" id="ARBA00004286"/>
    </source>
</evidence>
<evidence type="ECO:0000313" key="9">
    <source>
        <dbReference type="Proteomes" id="UP000025227"/>
    </source>
</evidence>
<reference evidence="10" key="1">
    <citation type="submission" date="2020-12" db="UniProtKB">
        <authorList>
            <consortium name="WormBaseParasite"/>
        </authorList>
    </citation>
    <scope>IDENTIFICATION</scope>
    <source>
        <strain evidence="10">MHco3</strain>
    </source>
</reference>
<dbReference type="SUPFAM" id="SSF47113">
    <property type="entry name" value="Histone-fold"/>
    <property type="match status" value="1"/>
</dbReference>
<evidence type="ECO:0000256" key="6">
    <source>
        <dbReference type="ARBA" id="ARBA00023242"/>
    </source>
</evidence>
<dbReference type="Pfam" id="PF00125">
    <property type="entry name" value="Histone"/>
    <property type="match status" value="1"/>
</dbReference>
<dbReference type="GO" id="GO:0000786">
    <property type="term" value="C:nucleosome"/>
    <property type="evidence" value="ECO:0007669"/>
    <property type="project" value="UniProtKB-KW"/>
</dbReference>
<dbReference type="GO" id="GO:0003677">
    <property type="term" value="F:DNA binding"/>
    <property type="evidence" value="ECO:0007669"/>
    <property type="project" value="UniProtKB-KW"/>
</dbReference>
<dbReference type="GO" id="GO:0046982">
    <property type="term" value="F:protein heterodimerization activity"/>
    <property type="evidence" value="ECO:0007669"/>
    <property type="project" value="InterPro"/>
</dbReference>
<dbReference type="GO" id="GO:0030527">
    <property type="term" value="F:structural constituent of chromatin"/>
    <property type="evidence" value="ECO:0007669"/>
    <property type="project" value="InterPro"/>
</dbReference>
<evidence type="ECO:0000256" key="3">
    <source>
        <dbReference type="ARBA" id="ARBA00010343"/>
    </source>
</evidence>
<name>A0A7I5ED40_HAECO</name>
<dbReference type="SMART" id="SM00428">
    <property type="entry name" value="H3"/>
    <property type="match status" value="1"/>
</dbReference>
<dbReference type="InterPro" id="IPR000164">
    <property type="entry name" value="Histone_H3/CENP-A"/>
</dbReference>
<keyword evidence="9" id="KW-1185">Reference proteome</keyword>